<feature type="transmembrane region" description="Helical" evidence="2">
    <location>
        <begin position="120"/>
        <end position="139"/>
    </location>
</feature>
<dbReference type="AlphaFoldDB" id="A0A9E7C2L3"/>
<feature type="transmembrane region" description="Helical" evidence="2">
    <location>
        <begin position="49"/>
        <end position="67"/>
    </location>
</feature>
<feature type="transmembrane region" description="Helical" evidence="2">
    <location>
        <begin position="12"/>
        <end position="29"/>
    </location>
</feature>
<keyword evidence="2" id="KW-0812">Transmembrane</keyword>
<feature type="transmembrane region" description="Helical" evidence="2">
    <location>
        <begin position="79"/>
        <end position="100"/>
    </location>
</feature>
<name>A0A9E7C2L3_9ACTN</name>
<organism evidence="3 4">
    <name type="scientific">Capillimicrobium parvum</name>
    <dbReference type="NCBI Taxonomy" id="2884022"/>
    <lineage>
        <taxon>Bacteria</taxon>
        <taxon>Bacillati</taxon>
        <taxon>Actinomycetota</taxon>
        <taxon>Thermoleophilia</taxon>
        <taxon>Solirubrobacterales</taxon>
        <taxon>Capillimicrobiaceae</taxon>
        <taxon>Capillimicrobium</taxon>
    </lineage>
</organism>
<proteinExistence type="predicted"/>
<feature type="region of interest" description="Disordered" evidence="1">
    <location>
        <begin position="155"/>
        <end position="266"/>
    </location>
</feature>
<reference evidence="3" key="1">
    <citation type="journal article" date="2022" name="Int. J. Syst. Evol. Microbiol.">
        <title>Pseudomonas aegrilactucae sp. nov. and Pseudomonas morbosilactucae sp. nov., pathogens causing bacterial rot of lettuce in Japan.</title>
        <authorList>
            <person name="Sawada H."/>
            <person name="Fujikawa T."/>
            <person name="Satou M."/>
        </authorList>
    </citation>
    <scope>NUCLEOTIDE SEQUENCE</scope>
    <source>
        <strain evidence="3">0166_1</strain>
    </source>
</reference>
<dbReference type="RefSeq" id="WP_259311916.1">
    <property type="nucleotide sequence ID" value="NZ_CP087164.1"/>
</dbReference>
<accession>A0A9E7C2L3</accession>
<keyword evidence="4" id="KW-1185">Reference proteome</keyword>
<gene>
    <name evidence="3" type="ORF">DSM104329_04295</name>
</gene>
<evidence type="ECO:0000313" key="3">
    <source>
        <dbReference type="EMBL" id="UGS37874.1"/>
    </source>
</evidence>
<keyword evidence="2" id="KW-0472">Membrane</keyword>
<dbReference type="KEGG" id="sbae:DSM104329_04295"/>
<protein>
    <recommendedName>
        <fullName evidence="5">Secreted protein</fullName>
    </recommendedName>
</protein>
<dbReference type="EMBL" id="CP087164">
    <property type="protein sequence ID" value="UGS37874.1"/>
    <property type="molecule type" value="Genomic_DNA"/>
</dbReference>
<feature type="compositionally biased region" description="Basic and acidic residues" evidence="1">
    <location>
        <begin position="155"/>
        <end position="193"/>
    </location>
</feature>
<feature type="compositionally biased region" description="Low complexity" evidence="1">
    <location>
        <begin position="220"/>
        <end position="233"/>
    </location>
</feature>
<evidence type="ECO:0000256" key="2">
    <source>
        <dbReference type="SAM" id="Phobius"/>
    </source>
</evidence>
<evidence type="ECO:0008006" key="5">
    <source>
        <dbReference type="Google" id="ProtNLM"/>
    </source>
</evidence>
<evidence type="ECO:0000256" key="1">
    <source>
        <dbReference type="SAM" id="MobiDB-lite"/>
    </source>
</evidence>
<keyword evidence="2" id="KW-1133">Transmembrane helix</keyword>
<evidence type="ECO:0000313" key="4">
    <source>
        <dbReference type="Proteomes" id="UP001162834"/>
    </source>
</evidence>
<sequence length="266" mass="27997">MQIPRTRGAVSGLLLMVLGAWGALIPFIGPYFGLTIGSDQTWDWSSGRLWLSVVPGVAAFVGGFLLLTSAHRARAALGAWLAVAAGAWFVVGPTVSRLWNDGTSAAGAPAGDTNRQVLELLTMFEGLGVLIAVLGAFALGRLSVRGVRDAELAREAELERERERELEVEHDRAAADDDDRFQRDPVPRRRPVAERSAVTGSGPAGPRASVPAGEEPTRISPTSPAPAGSTAPTERSGAVRTDTMPADGASAETRRSGGLLGRLRRS</sequence>
<dbReference type="Proteomes" id="UP001162834">
    <property type="component" value="Chromosome"/>
</dbReference>